<keyword evidence="3" id="KW-1185">Reference proteome</keyword>
<name>A0ABV8SD90_9BACL</name>
<dbReference type="PANTHER" id="PTHR33442:SF5">
    <property type="entry name" value="BIFUNCTIONAL TRANS-3-HYDROXY-L-PROLINE DEHYDRATASE_2-EPIMERASE"/>
    <property type="match status" value="1"/>
</dbReference>
<protein>
    <submittedName>
        <fullName evidence="2">Proline racemase family protein</fullName>
    </submittedName>
</protein>
<dbReference type="PIRSF" id="PIRSF029792">
    <property type="entry name" value="Pro_racemase"/>
    <property type="match status" value="1"/>
</dbReference>
<proteinExistence type="inferred from homology"/>
<accession>A0ABV8SD90</accession>
<dbReference type="Pfam" id="PF05544">
    <property type="entry name" value="Pro_racemase"/>
    <property type="match status" value="1"/>
</dbReference>
<dbReference type="RefSeq" id="WP_204606344.1">
    <property type="nucleotide sequence ID" value="NZ_JBHSED010000035.1"/>
</dbReference>
<reference evidence="3" key="1">
    <citation type="journal article" date="2019" name="Int. J. Syst. Evol. Microbiol.">
        <title>The Global Catalogue of Microorganisms (GCM) 10K type strain sequencing project: providing services to taxonomists for standard genome sequencing and annotation.</title>
        <authorList>
            <consortium name="The Broad Institute Genomics Platform"/>
            <consortium name="The Broad Institute Genome Sequencing Center for Infectious Disease"/>
            <person name="Wu L."/>
            <person name="Ma J."/>
        </authorList>
    </citation>
    <scope>NUCLEOTIDE SEQUENCE [LARGE SCALE GENOMIC DNA]</scope>
    <source>
        <strain evidence="3">CGMCC 4.1641</strain>
    </source>
</reference>
<sequence length="341" mass="36870">MRANRVFRTIDTHTGGNPTRTVLSGLPRLTGRTMAEKMQDMKQNHDEIRRLLMFEPRGHEVMSGACLTEPCDPAADVGVIFIETGGYLPMCGHDTIGFCTALVECGLVPVQEPTTLIRLDTPAGLVRAEVTVQEGKAVRVSFRNIPAFLYGSVTVRVEELGDVVCDIAYGGNFYAIVDAGALGLKLEPSNAGAIVETARRIRAAVNEQEQVAHPEAPYIRGVTHVEFYSDPRNAEADVLNTVVVPPGGIDRSPCGTGTSAKLATLYAQGRIGQNEPFVHESIVGSLFYARVLEETRVGGLPAVITEIAGAAWVMGMHTFYSQEDDPLNEGFLFLAMDEAPH</sequence>
<dbReference type="Gene3D" id="3.10.310.10">
    <property type="entry name" value="Diaminopimelate Epimerase, Chain A, domain 1"/>
    <property type="match status" value="2"/>
</dbReference>
<dbReference type="EMBL" id="JBHSED010000035">
    <property type="protein sequence ID" value="MFC4305155.1"/>
    <property type="molecule type" value="Genomic_DNA"/>
</dbReference>
<dbReference type="InterPro" id="IPR008794">
    <property type="entry name" value="Pro_racemase_fam"/>
</dbReference>
<comment type="caution">
    <text evidence="2">The sequence shown here is derived from an EMBL/GenBank/DDBJ whole genome shotgun (WGS) entry which is preliminary data.</text>
</comment>
<dbReference type="PANTHER" id="PTHR33442">
    <property type="entry name" value="TRANS-3-HYDROXY-L-PROLINE DEHYDRATASE"/>
    <property type="match status" value="1"/>
</dbReference>
<comment type="similarity">
    <text evidence="1">Belongs to the proline racemase family.</text>
</comment>
<organism evidence="2 3">
    <name type="scientific">Cohnella boryungensis</name>
    <dbReference type="NCBI Taxonomy" id="768479"/>
    <lineage>
        <taxon>Bacteria</taxon>
        <taxon>Bacillati</taxon>
        <taxon>Bacillota</taxon>
        <taxon>Bacilli</taxon>
        <taxon>Bacillales</taxon>
        <taxon>Paenibacillaceae</taxon>
        <taxon>Cohnella</taxon>
    </lineage>
</organism>
<dbReference type="SUPFAM" id="SSF54506">
    <property type="entry name" value="Diaminopimelate epimerase-like"/>
    <property type="match status" value="1"/>
</dbReference>
<dbReference type="Proteomes" id="UP001595755">
    <property type="component" value="Unassembled WGS sequence"/>
</dbReference>
<dbReference type="SFLD" id="SFLDS00028">
    <property type="entry name" value="Proline_Racemase"/>
    <property type="match status" value="1"/>
</dbReference>
<evidence type="ECO:0000313" key="2">
    <source>
        <dbReference type="EMBL" id="MFC4305155.1"/>
    </source>
</evidence>
<evidence type="ECO:0000256" key="1">
    <source>
        <dbReference type="ARBA" id="ARBA00007529"/>
    </source>
</evidence>
<evidence type="ECO:0000313" key="3">
    <source>
        <dbReference type="Proteomes" id="UP001595755"/>
    </source>
</evidence>
<gene>
    <name evidence="2" type="ORF">ACFO1S_17105</name>
</gene>